<dbReference type="EMBL" id="MSFM01000014">
    <property type="protein sequence ID" value="PKY00529.1"/>
    <property type="molecule type" value="Genomic_DNA"/>
</dbReference>
<evidence type="ECO:0000256" key="2">
    <source>
        <dbReference type="SAM" id="Phobius"/>
    </source>
</evidence>
<feature type="compositionally biased region" description="Basic and acidic residues" evidence="1">
    <location>
        <begin position="59"/>
        <end position="73"/>
    </location>
</feature>
<feature type="compositionally biased region" description="Low complexity" evidence="1">
    <location>
        <begin position="109"/>
        <end position="124"/>
    </location>
</feature>
<keyword evidence="4" id="KW-1185">Reference proteome</keyword>
<sequence>MYNHQRPPDPDIPQLEHNALAQQHTYHASEESNYRDDGQTARYRTESPNRKKTTWAEGKPTKKEGHQRQEKKMALVRDPMFWRRFSRAIHLDEEAKGLSPPNEPKPVAGSGETTSSITSSSAEIATHEKLPSMKKSAMCSDEWLQNQRRKRNKSIIRGMIGIGVFAAVIIVVVVVLWWLSRHNWMRG</sequence>
<feature type="compositionally biased region" description="Basic and acidic residues" evidence="1">
    <location>
        <begin position="27"/>
        <end position="49"/>
    </location>
</feature>
<feature type="region of interest" description="Disordered" evidence="1">
    <location>
        <begin position="93"/>
        <end position="131"/>
    </location>
</feature>
<gene>
    <name evidence="3" type="ORF">P168DRAFT_285209</name>
</gene>
<dbReference type="AlphaFoldDB" id="A0A2I1CSD2"/>
<dbReference type="RefSeq" id="XP_024689123.1">
    <property type="nucleotide sequence ID" value="XM_024836185.1"/>
</dbReference>
<dbReference type="VEuPathDB" id="FungiDB:P168DRAFT_285209"/>
<name>A0A2I1CSD2_ASPC2</name>
<keyword evidence="2" id="KW-0812">Transmembrane</keyword>
<feature type="region of interest" description="Disordered" evidence="1">
    <location>
        <begin position="1"/>
        <end position="73"/>
    </location>
</feature>
<organism evidence="3 4">
    <name type="scientific">Aspergillus campestris (strain IBT 28561)</name>
    <dbReference type="NCBI Taxonomy" id="1392248"/>
    <lineage>
        <taxon>Eukaryota</taxon>
        <taxon>Fungi</taxon>
        <taxon>Dikarya</taxon>
        <taxon>Ascomycota</taxon>
        <taxon>Pezizomycotina</taxon>
        <taxon>Eurotiomycetes</taxon>
        <taxon>Eurotiomycetidae</taxon>
        <taxon>Eurotiales</taxon>
        <taxon>Aspergillaceae</taxon>
        <taxon>Aspergillus</taxon>
        <taxon>Aspergillus subgen. Circumdati</taxon>
    </lineage>
</organism>
<keyword evidence="2" id="KW-0472">Membrane</keyword>
<keyword evidence="2" id="KW-1133">Transmembrane helix</keyword>
<reference evidence="3" key="1">
    <citation type="submission" date="2016-12" db="EMBL/GenBank/DDBJ databases">
        <title>The genomes of Aspergillus section Nigri reveals drivers in fungal speciation.</title>
        <authorList>
            <consortium name="DOE Joint Genome Institute"/>
            <person name="Vesth T.C."/>
            <person name="Nybo J."/>
            <person name="Theobald S."/>
            <person name="Brandl J."/>
            <person name="Frisvad J.C."/>
            <person name="Nielsen K.F."/>
            <person name="Lyhne E.K."/>
            <person name="Kogle M.E."/>
            <person name="Kuo A."/>
            <person name="Riley R."/>
            <person name="Clum A."/>
            <person name="Nolan M."/>
            <person name="Lipzen A."/>
            <person name="Salamov A."/>
            <person name="Henrissat B."/>
            <person name="Wiebenga A."/>
            <person name="De vries R.P."/>
            <person name="Grigoriev I.V."/>
            <person name="Mortensen U.H."/>
            <person name="Andersen M.R."/>
            <person name="Baker S.E."/>
        </authorList>
    </citation>
    <scope>NUCLEOTIDE SEQUENCE</scope>
    <source>
        <strain evidence="3">IBT 28561</strain>
    </source>
</reference>
<evidence type="ECO:0000313" key="4">
    <source>
        <dbReference type="Proteomes" id="UP000234254"/>
    </source>
</evidence>
<evidence type="ECO:0000256" key="1">
    <source>
        <dbReference type="SAM" id="MobiDB-lite"/>
    </source>
</evidence>
<dbReference type="GeneID" id="36543709"/>
<dbReference type="OrthoDB" id="5353310at2759"/>
<evidence type="ECO:0000313" key="3">
    <source>
        <dbReference type="EMBL" id="PKY00529.1"/>
    </source>
</evidence>
<proteinExistence type="predicted"/>
<dbReference type="Proteomes" id="UP000234254">
    <property type="component" value="Unassembled WGS sequence"/>
</dbReference>
<feature type="transmembrane region" description="Helical" evidence="2">
    <location>
        <begin position="155"/>
        <end position="179"/>
    </location>
</feature>
<protein>
    <submittedName>
        <fullName evidence="3">Uncharacterized protein</fullName>
    </submittedName>
</protein>
<comment type="caution">
    <text evidence="3">The sequence shown here is derived from an EMBL/GenBank/DDBJ whole genome shotgun (WGS) entry which is preliminary data.</text>
</comment>
<accession>A0A2I1CSD2</accession>